<organism evidence="2 3">
    <name type="scientific">Falco tinnunculus</name>
    <name type="common">Common kestrel</name>
    <dbReference type="NCBI Taxonomy" id="100819"/>
    <lineage>
        <taxon>Eukaryota</taxon>
        <taxon>Metazoa</taxon>
        <taxon>Chordata</taxon>
        <taxon>Craniata</taxon>
        <taxon>Vertebrata</taxon>
        <taxon>Euteleostomi</taxon>
        <taxon>Archelosauria</taxon>
        <taxon>Archosauria</taxon>
        <taxon>Dinosauria</taxon>
        <taxon>Saurischia</taxon>
        <taxon>Theropoda</taxon>
        <taxon>Coelurosauria</taxon>
        <taxon>Aves</taxon>
        <taxon>Neognathae</taxon>
        <taxon>Neoaves</taxon>
        <taxon>Telluraves</taxon>
        <taxon>Australaves</taxon>
        <taxon>Falconiformes</taxon>
        <taxon>Falconidae</taxon>
        <taxon>Falco</taxon>
    </lineage>
</organism>
<feature type="region of interest" description="Disordered" evidence="1">
    <location>
        <begin position="76"/>
        <end position="137"/>
    </location>
</feature>
<sequence length="160" mass="16880">MPGSLFLGRGCSLWHPEPEPAEPRRRAGRGSKSPCVSPLISLQELGLACCLKSPLQPPSRPVAGTLPYWCRRPATGTPPRRCHPSPQHCTGGLRRQGPGGGGPCALHPPLPAPHPQSPFSFRSGGSGASLASPKGLRPPQRRSIALLAPARFFFCLFAAA</sequence>
<reference evidence="2" key="1">
    <citation type="submission" date="2025-08" db="UniProtKB">
        <authorList>
            <consortium name="Ensembl"/>
        </authorList>
    </citation>
    <scope>IDENTIFICATION</scope>
</reference>
<evidence type="ECO:0000313" key="3">
    <source>
        <dbReference type="Proteomes" id="UP000694562"/>
    </source>
</evidence>
<evidence type="ECO:0000256" key="1">
    <source>
        <dbReference type="SAM" id="MobiDB-lite"/>
    </source>
</evidence>
<keyword evidence="3" id="KW-1185">Reference proteome</keyword>
<proteinExistence type="predicted"/>
<dbReference type="Proteomes" id="UP000694562">
    <property type="component" value="Unplaced"/>
</dbReference>
<reference evidence="2" key="2">
    <citation type="submission" date="2025-09" db="UniProtKB">
        <authorList>
            <consortium name="Ensembl"/>
        </authorList>
    </citation>
    <scope>IDENTIFICATION</scope>
</reference>
<dbReference type="AlphaFoldDB" id="A0A8C4V5W5"/>
<name>A0A8C4V5W5_FALTI</name>
<accession>A0A8C4V5W5</accession>
<feature type="compositionally biased region" description="Pro residues" evidence="1">
    <location>
        <begin position="106"/>
        <end position="116"/>
    </location>
</feature>
<protein>
    <submittedName>
        <fullName evidence="2">Uncharacterized protein</fullName>
    </submittedName>
</protein>
<evidence type="ECO:0000313" key="2">
    <source>
        <dbReference type="Ensembl" id="ENSFTIP00000021161.1"/>
    </source>
</evidence>
<dbReference type="Ensembl" id="ENSFTIT00000022043.1">
    <property type="protein sequence ID" value="ENSFTIP00000021161.1"/>
    <property type="gene ID" value="ENSFTIG00000013751.1"/>
</dbReference>